<comment type="caution">
    <text evidence="1">The sequence shown here is derived from an EMBL/GenBank/DDBJ whole genome shotgun (WGS) entry which is preliminary data.</text>
</comment>
<dbReference type="AlphaFoldDB" id="A0A1S8TA50"/>
<evidence type="ECO:0000313" key="2">
    <source>
        <dbReference type="Proteomes" id="UP000190890"/>
    </source>
</evidence>
<organism evidence="1 2">
    <name type="scientific">Clostridium puniceum</name>
    <dbReference type="NCBI Taxonomy" id="29367"/>
    <lineage>
        <taxon>Bacteria</taxon>
        <taxon>Bacillati</taxon>
        <taxon>Bacillota</taxon>
        <taxon>Clostridia</taxon>
        <taxon>Eubacteriales</taxon>
        <taxon>Clostridiaceae</taxon>
        <taxon>Clostridium</taxon>
    </lineage>
</organism>
<dbReference type="EMBL" id="LZZM01000196">
    <property type="protein sequence ID" value="OOM74660.1"/>
    <property type="molecule type" value="Genomic_DNA"/>
</dbReference>
<keyword evidence="2" id="KW-1185">Reference proteome</keyword>
<proteinExistence type="predicted"/>
<dbReference type="Proteomes" id="UP000190890">
    <property type="component" value="Unassembled WGS sequence"/>
</dbReference>
<evidence type="ECO:0000313" key="1">
    <source>
        <dbReference type="EMBL" id="OOM74660.1"/>
    </source>
</evidence>
<reference evidence="1 2" key="1">
    <citation type="submission" date="2016-05" db="EMBL/GenBank/DDBJ databases">
        <title>Microbial solvent formation.</title>
        <authorList>
            <person name="Poehlein A."/>
            <person name="Montoya Solano J.D."/>
            <person name="Flitsch S."/>
            <person name="Krabben P."/>
            <person name="Duerre P."/>
            <person name="Daniel R."/>
        </authorList>
    </citation>
    <scope>NUCLEOTIDE SEQUENCE [LARGE SCALE GENOMIC DNA]</scope>
    <source>
        <strain evidence="1 2">DSM 2619</strain>
    </source>
</reference>
<accession>A0A1S8TA50</accession>
<name>A0A1S8TA50_9CLOT</name>
<protein>
    <submittedName>
        <fullName evidence="1">Uncharacterized protein</fullName>
    </submittedName>
</protein>
<gene>
    <name evidence="1" type="ORF">CLPUN_37850</name>
</gene>
<sequence length="30" mass="3235">MASKSKLSIASAVDFAKVYKSSAVKILFFP</sequence>